<dbReference type="Proteomes" id="UP000887013">
    <property type="component" value="Unassembled WGS sequence"/>
</dbReference>
<keyword evidence="4" id="KW-1185">Reference proteome</keyword>
<accession>A0A8X6NLW0</accession>
<dbReference type="Gene3D" id="1.20.1250.20">
    <property type="entry name" value="MFS general substrate transporter like domains"/>
    <property type="match status" value="1"/>
</dbReference>
<sequence length="85" mass="10011">MHEYDFFIHSKYSLCCTLCFRLTLCTEYCPVNNRGKAGFYLCYFWSIGTCLVILLSWLVMEYLNSWRHLIAFLALPSLIVIISLK</sequence>
<evidence type="ECO:0000313" key="3">
    <source>
        <dbReference type="EMBL" id="GFT81877.1"/>
    </source>
</evidence>
<keyword evidence="1" id="KW-1133">Transmembrane helix</keyword>
<dbReference type="SUPFAM" id="SSF103473">
    <property type="entry name" value="MFS general substrate transporter"/>
    <property type="match status" value="1"/>
</dbReference>
<proteinExistence type="predicted"/>
<dbReference type="AlphaFoldDB" id="A0A8X6NLW0"/>
<keyword evidence="1" id="KW-0472">Membrane</keyword>
<gene>
    <name evidence="2" type="primary">X975_15621</name>
    <name evidence="3" type="ORF">NPIL_268521</name>
    <name evidence="2" type="ORF">NPIL_317321</name>
</gene>
<organism evidence="2 4">
    <name type="scientific">Nephila pilipes</name>
    <name type="common">Giant wood spider</name>
    <name type="synonym">Nephila maculata</name>
    <dbReference type="NCBI Taxonomy" id="299642"/>
    <lineage>
        <taxon>Eukaryota</taxon>
        <taxon>Metazoa</taxon>
        <taxon>Ecdysozoa</taxon>
        <taxon>Arthropoda</taxon>
        <taxon>Chelicerata</taxon>
        <taxon>Arachnida</taxon>
        <taxon>Araneae</taxon>
        <taxon>Araneomorphae</taxon>
        <taxon>Entelegynae</taxon>
        <taxon>Araneoidea</taxon>
        <taxon>Nephilidae</taxon>
        <taxon>Nephila</taxon>
    </lineage>
</organism>
<comment type="caution">
    <text evidence="2">The sequence shown here is derived from an EMBL/GenBank/DDBJ whole genome shotgun (WGS) entry which is preliminary data.</text>
</comment>
<evidence type="ECO:0000256" key="1">
    <source>
        <dbReference type="SAM" id="Phobius"/>
    </source>
</evidence>
<keyword evidence="1" id="KW-0812">Transmembrane</keyword>
<dbReference type="OrthoDB" id="4139357at2759"/>
<feature type="transmembrane region" description="Helical" evidence="1">
    <location>
        <begin position="66"/>
        <end position="84"/>
    </location>
</feature>
<feature type="transmembrane region" description="Helical" evidence="1">
    <location>
        <begin position="40"/>
        <end position="60"/>
    </location>
</feature>
<dbReference type="EMBL" id="BMAW01072226">
    <property type="protein sequence ID" value="GFT81877.1"/>
    <property type="molecule type" value="Genomic_DNA"/>
</dbReference>
<dbReference type="InterPro" id="IPR036259">
    <property type="entry name" value="MFS_trans_sf"/>
</dbReference>
<reference evidence="2" key="1">
    <citation type="submission" date="2020-08" db="EMBL/GenBank/DDBJ databases">
        <title>Multicomponent nature underlies the extraordinary mechanical properties of spider dragline silk.</title>
        <authorList>
            <person name="Kono N."/>
            <person name="Nakamura H."/>
            <person name="Mori M."/>
            <person name="Yoshida Y."/>
            <person name="Ohtoshi R."/>
            <person name="Malay A.D."/>
            <person name="Moran D.A.P."/>
            <person name="Tomita M."/>
            <person name="Numata K."/>
            <person name="Arakawa K."/>
        </authorList>
    </citation>
    <scope>NUCLEOTIDE SEQUENCE</scope>
</reference>
<name>A0A8X6NLW0_NEPPI</name>
<evidence type="ECO:0000313" key="4">
    <source>
        <dbReference type="Proteomes" id="UP000887013"/>
    </source>
</evidence>
<dbReference type="EMBL" id="BMAW01059770">
    <property type="protein sequence ID" value="GFT22671.1"/>
    <property type="molecule type" value="Genomic_DNA"/>
</dbReference>
<protein>
    <submittedName>
        <fullName evidence="2">Putative transporter</fullName>
    </submittedName>
</protein>
<evidence type="ECO:0000313" key="2">
    <source>
        <dbReference type="EMBL" id="GFT22671.1"/>
    </source>
</evidence>
<feature type="non-terminal residue" evidence="2">
    <location>
        <position position="1"/>
    </location>
</feature>